<dbReference type="PROSITE" id="PS00178">
    <property type="entry name" value="AA_TRNA_LIGASE_I"/>
    <property type="match status" value="1"/>
</dbReference>
<dbReference type="PANTHER" id="PTHR43326">
    <property type="entry name" value="METHIONYL-TRNA SYNTHETASE"/>
    <property type="match status" value="1"/>
</dbReference>
<dbReference type="InterPro" id="IPR023457">
    <property type="entry name" value="Met-tRNA_synth_2"/>
</dbReference>
<name>A0A832Z0Y7_9CREN</name>
<dbReference type="Pfam" id="PF08264">
    <property type="entry name" value="Anticodon_1"/>
    <property type="match status" value="1"/>
</dbReference>
<dbReference type="Gene3D" id="2.170.220.10">
    <property type="match status" value="1"/>
</dbReference>
<gene>
    <name evidence="12" type="ORF">EYH02_04840</name>
</gene>
<evidence type="ECO:0000256" key="4">
    <source>
        <dbReference type="ARBA" id="ARBA00022741"/>
    </source>
</evidence>
<comment type="caution">
    <text evidence="12">The sequence shown here is derived from an EMBL/GenBank/DDBJ whole genome shotgun (WGS) entry which is preliminary data.</text>
</comment>
<proteinExistence type="inferred from homology"/>
<dbReference type="Proteomes" id="UP000605805">
    <property type="component" value="Unassembled WGS sequence"/>
</dbReference>
<dbReference type="InterPro" id="IPR014729">
    <property type="entry name" value="Rossmann-like_a/b/a_fold"/>
</dbReference>
<keyword evidence="7 9" id="KW-0030">Aminoacyl-tRNA synthetase</keyword>
<evidence type="ECO:0000256" key="6">
    <source>
        <dbReference type="ARBA" id="ARBA00022917"/>
    </source>
</evidence>
<evidence type="ECO:0000256" key="3">
    <source>
        <dbReference type="ARBA" id="ARBA00022598"/>
    </source>
</evidence>
<evidence type="ECO:0000256" key="8">
    <source>
        <dbReference type="ARBA" id="ARBA00030904"/>
    </source>
</evidence>
<dbReference type="Gene3D" id="3.40.50.620">
    <property type="entry name" value="HUPs"/>
    <property type="match status" value="1"/>
</dbReference>
<dbReference type="EC" id="6.1.1.10" evidence="2"/>
<dbReference type="GO" id="GO:0005524">
    <property type="term" value="F:ATP binding"/>
    <property type="evidence" value="ECO:0007669"/>
    <property type="project" value="UniProtKB-KW"/>
</dbReference>
<evidence type="ECO:0000256" key="2">
    <source>
        <dbReference type="ARBA" id="ARBA00012838"/>
    </source>
</evidence>
<evidence type="ECO:0000313" key="13">
    <source>
        <dbReference type="Proteomes" id="UP000605805"/>
    </source>
</evidence>
<dbReference type="InterPro" id="IPR013155">
    <property type="entry name" value="M/V/L/I-tRNA-synth_anticd-bd"/>
</dbReference>
<keyword evidence="6 9" id="KW-0648">Protein biosynthesis</keyword>
<dbReference type="CDD" id="cd00814">
    <property type="entry name" value="MetRS_core"/>
    <property type="match status" value="1"/>
</dbReference>
<protein>
    <recommendedName>
        <fullName evidence="2">methionine--tRNA ligase</fullName>
        <ecNumber evidence="2">6.1.1.10</ecNumber>
    </recommendedName>
    <alternativeName>
        <fullName evidence="8">Methionyl-tRNA synthetase</fullName>
    </alternativeName>
</protein>
<evidence type="ECO:0000259" key="10">
    <source>
        <dbReference type="Pfam" id="PF08264"/>
    </source>
</evidence>
<organism evidence="12 13">
    <name type="scientific">Ignisphaera aggregans</name>
    <dbReference type="NCBI Taxonomy" id="334771"/>
    <lineage>
        <taxon>Archaea</taxon>
        <taxon>Thermoproteota</taxon>
        <taxon>Thermoprotei</taxon>
        <taxon>Desulfurococcales</taxon>
        <taxon>Desulfurococcaceae</taxon>
        <taxon>Ignisphaera</taxon>
    </lineage>
</organism>
<evidence type="ECO:0000313" key="12">
    <source>
        <dbReference type="EMBL" id="HIP57376.1"/>
    </source>
</evidence>
<comment type="similarity">
    <text evidence="9">Belongs to the class-I aminoacyl-tRNA synthetase family.</text>
</comment>
<dbReference type="EMBL" id="DQTV01000091">
    <property type="protein sequence ID" value="HIP57376.1"/>
    <property type="molecule type" value="Genomic_DNA"/>
</dbReference>
<dbReference type="InterPro" id="IPR015413">
    <property type="entry name" value="Methionyl/Leucyl_tRNA_Synth"/>
</dbReference>
<dbReference type="Pfam" id="PF09334">
    <property type="entry name" value="tRNA-synt_1g"/>
    <property type="match status" value="1"/>
</dbReference>
<feature type="domain" description="Methionyl/Valyl/Leucyl/Isoleucyl-tRNA synthetase anticodon-binding" evidence="10">
    <location>
        <begin position="383"/>
        <end position="462"/>
    </location>
</feature>
<dbReference type="GO" id="GO:0004825">
    <property type="term" value="F:methionine-tRNA ligase activity"/>
    <property type="evidence" value="ECO:0007669"/>
    <property type="project" value="UniProtKB-EC"/>
</dbReference>
<dbReference type="SUPFAM" id="SSF47323">
    <property type="entry name" value="Anticodon-binding domain of a subclass of class I aminoacyl-tRNA synthetases"/>
    <property type="match status" value="1"/>
</dbReference>
<dbReference type="GO" id="GO:0005737">
    <property type="term" value="C:cytoplasm"/>
    <property type="evidence" value="ECO:0007669"/>
    <property type="project" value="UniProtKB-SubCell"/>
</dbReference>
<reference evidence="12" key="1">
    <citation type="journal article" date="2020" name="ISME J.">
        <title>Gammaproteobacteria mediating utilization of methyl-, sulfur- and petroleum organic compounds in deep ocean hydrothermal plumes.</title>
        <authorList>
            <person name="Zhou Z."/>
            <person name="Liu Y."/>
            <person name="Pan J."/>
            <person name="Cron B.R."/>
            <person name="Toner B.M."/>
            <person name="Anantharaman K."/>
            <person name="Breier J.A."/>
            <person name="Dick G.J."/>
            <person name="Li M."/>
        </authorList>
    </citation>
    <scope>NUCLEOTIDE SEQUENCE</scope>
    <source>
        <strain evidence="12">SZUA-1435</strain>
    </source>
</reference>
<dbReference type="Gene3D" id="1.10.730.10">
    <property type="entry name" value="Isoleucyl-tRNA Synthetase, Domain 1"/>
    <property type="match status" value="1"/>
</dbReference>
<dbReference type="GO" id="GO:0006431">
    <property type="term" value="P:methionyl-tRNA aminoacylation"/>
    <property type="evidence" value="ECO:0007669"/>
    <property type="project" value="InterPro"/>
</dbReference>
<dbReference type="InterPro" id="IPR033911">
    <property type="entry name" value="MetRS_core"/>
</dbReference>
<feature type="domain" description="Methionyl/Leucyl tRNA synthetase" evidence="11">
    <location>
        <begin position="4"/>
        <end position="363"/>
    </location>
</feature>
<dbReference type="PRINTS" id="PR01041">
    <property type="entry name" value="TRNASYNTHMET"/>
</dbReference>
<keyword evidence="5 9" id="KW-0067">ATP-binding</keyword>
<evidence type="ECO:0000256" key="9">
    <source>
        <dbReference type="RuleBase" id="RU363039"/>
    </source>
</evidence>
<dbReference type="PANTHER" id="PTHR43326:SF1">
    <property type="entry name" value="METHIONINE--TRNA LIGASE, MITOCHONDRIAL"/>
    <property type="match status" value="1"/>
</dbReference>
<dbReference type="SUPFAM" id="SSF52374">
    <property type="entry name" value="Nucleotidylyl transferase"/>
    <property type="match status" value="1"/>
</dbReference>
<dbReference type="CDD" id="cd07957">
    <property type="entry name" value="Anticodon_Ia_Met"/>
    <property type="match status" value="1"/>
</dbReference>
<dbReference type="InterPro" id="IPR001412">
    <property type="entry name" value="aa-tRNA-synth_I_CS"/>
</dbReference>
<evidence type="ECO:0000259" key="11">
    <source>
        <dbReference type="Pfam" id="PF09334"/>
    </source>
</evidence>
<dbReference type="NCBIfam" id="TIGR00398">
    <property type="entry name" value="metG"/>
    <property type="match status" value="1"/>
</dbReference>
<evidence type="ECO:0000256" key="7">
    <source>
        <dbReference type="ARBA" id="ARBA00023146"/>
    </source>
</evidence>
<dbReference type="InterPro" id="IPR041872">
    <property type="entry name" value="Anticodon_Met"/>
</dbReference>
<dbReference type="InterPro" id="IPR009080">
    <property type="entry name" value="tRNAsynth_Ia_anticodon-bd"/>
</dbReference>
<sequence length="499" mass="57982">MGVFYVTTPIYYPNDKPHIGHAYTTIMADVLARWHRLKGDEVFFLTGTDEHGLKLQREAEKRGLDPKRFVDEMSEVFKRYWSLLDISYDRFIRTTDEDHVETVKKALMKIYSKGLIYRGTYRGLYCVSCEKFYSEGEYIEENGKKLCPIHRKELENLEEETYFLKLSAYEDYVKELLTKDIVYPRSYAKEVLSKISREGLRDLSITRPRNRVYWGIEAPWDPQHTVYVWIDALLNYISALSYGSDESRIAKFWPAVHHIIGKDILWFHTAIWFALLAMLDLPPPRKVIIHAFITLRGLKMGKSAGNIVSIDELVARYGGADPVRYLLMRFSSLEKDVEFSTEQLDNAFNSELADTFGNLVRRAGVLVLKKLGGSVEGGPEMVDTELSSRVRESVERVFRAMDEFRFSEALIAIFDIYREANAYLNKTEPWRLEDPRKPLYNVLECIRIATTLLYPFMPKTSMVVAKSLGFEIEGIERLSVGDWHRYNVSEAPILFKKIR</sequence>
<dbReference type="InterPro" id="IPR014758">
    <property type="entry name" value="Met-tRNA_synth"/>
</dbReference>
<keyword evidence="4 9" id="KW-0547">Nucleotide-binding</keyword>
<evidence type="ECO:0000256" key="5">
    <source>
        <dbReference type="ARBA" id="ARBA00022840"/>
    </source>
</evidence>
<evidence type="ECO:0000256" key="1">
    <source>
        <dbReference type="ARBA" id="ARBA00004496"/>
    </source>
</evidence>
<comment type="subcellular location">
    <subcellularLocation>
        <location evidence="1">Cytoplasm</location>
    </subcellularLocation>
</comment>
<dbReference type="FunFam" id="2.170.220.10:FF:000003">
    <property type="entry name" value="Methionine--tRNA ligase"/>
    <property type="match status" value="1"/>
</dbReference>
<dbReference type="AlphaFoldDB" id="A0A832Z0Y7"/>
<accession>A0A832Z0Y7</accession>
<keyword evidence="3 9" id="KW-0436">Ligase</keyword>